<protein>
    <recommendedName>
        <fullName evidence="3">SNARE-complex protein Syntaxin-18 N-terminal domain-containing protein</fullName>
    </recommendedName>
</protein>
<evidence type="ECO:0000313" key="2">
    <source>
        <dbReference type="Proteomes" id="UP000030641"/>
    </source>
</evidence>
<sequence>MCTQRRVKSLSSELHDVAMHDSMINGRDTTEENMNTYVDERALTIDRLVEDQVYLARHIRDRIRLVHSTGCRRCFRYNS</sequence>
<gene>
    <name evidence="1" type="ORF">AUEXF2481DRAFT_365020</name>
</gene>
<dbReference type="HOGENOM" id="CLU_2605640_0_0_1"/>
<proteinExistence type="predicted"/>
<name>A0A074Y5A3_AURSE</name>
<evidence type="ECO:0000313" key="1">
    <source>
        <dbReference type="EMBL" id="KEQ92900.1"/>
    </source>
</evidence>
<evidence type="ECO:0008006" key="3">
    <source>
        <dbReference type="Google" id="ProtNLM"/>
    </source>
</evidence>
<reference evidence="1 2" key="1">
    <citation type="journal article" date="2014" name="BMC Genomics">
        <title>Genome sequencing of four Aureobasidium pullulans varieties: biotechnological potential, stress tolerance, and description of new species.</title>
        <authorList>
            <person name="Gostin Ar C."/>
            <person name="Ohm R.A."/>
            <person name="Kogej T."/>
            <person name="Sonjak S."/>
            <person name="Turk M."/>
            <person name="Zajc J."/>
            <person name="Zalar P."/>
            <person name="Grube M."/>
            <person name="Sun H."/>
            <person name="Han J."/>
            <person name="Sharma A."/>
            <person name="Chiniquy J."/>
            <person name="Ngan C.Y."/>
            <person name="Lipzen A."/>
            <person name="Barry K."/>
            <person name="Grigoriev I.V."/>
            <person name="Gunde-Cimerman N."/>
        </authorList>
    </citation>
    <scope>NUCLEOTIDE SEQUENCE [LARGE SCALE GENOMIC DNA]</scope>
    <source>
        <strain evidence="1 2">EXF-2481</strain>
    </source>
</reference>
<dbReference type="EMBL" id="KL584768">
    <property type="protein sequence ID" value="KEQ92900.1"/>
    <property type="molecule type" value="Genomic_DNA"/>
</dbReference>
<dbReference type="Proteomes" id="UP000030641">
    <property type="component" value="Unassembled WGS sequence"/>
</dbReference>
<dbReference type="InParanoid" id="A0A074Y5A3"/>
<accession>A0A074Y5A3</accession>
<keyword evidence="2" id="KW-1185">Reference proteome</keyword>
<organism evidence="1 2">
    <name type="scientific">Aureobasidium subglaciale (strain EXF-2481)</name>
    <name type="common">Aureobasidium pullulans var. subglaciale</name>
    <dbReference type="NCBI Taxonomy" id="1043005"/>
    <lineage>
        <taxon>Eukaryota</taxon>
        <taxon>Fungi</taxon>
        <taxon>Dikarya</taxon>
        <taxon>Ascomycota</taxon>
        <taxon>Pezizomycotina</taxon>
        <taxon>Dothideomycetes</taxon>
        <taxon>Dothideomycetidae</taxon>
        <taxon>Dothideales</taxon>
        <taxon>Saccotheciaceae</taxon>
        <taxon>Aureobasidium</taxon>
    </lineage>
</organism>
<dbReference type="AlphaFoldDB" id="A0A074Y5A3"/>
<dbReference type="RefSeq" id="XP_013341457.1">
    <property type="nucleotide sequence ID" value="XM_013486003.1"/>
</dbReference>
<dbReference type="GeneID" id="25365583"/>